<comment type="catalytic activity">
    <reaction evidence="6">
        <text>D-erythro-1-(imidazol-4-yl)glycerol 3-phosphate = 3-(imidazol-4-yl)-2-oxopropyl phosphate + H2O</text>
        <dbReference type="Rhea" id="RHEA:11040"/>
        <dbReference type="ChEBI" id="CHEBI:15377"/>
        <dbReference type="ChEBI" id="CHEBI:57766"/>
        <dbReference type="ChEBI" id="CHEBI:58278"/>
        <dbReference type="EC" id="4.2.1.19"/>
    </reaction>
</comment>
<dbReference type="AlphaFoldDB" id="A0A7G9YDP3"/>
<organism evidence="7">
    <name type="scientific">Candidatus Methanogaster sp. ANME-2c ERB4</name>
    <dbReference type="NCBI Taxonomy" id="2759911"/>
    <lineage>
        <taxon>Archaea</taxon>
        <taxon>Methanobacteriati</taxon>
        <taxon>Methanobacteriota</taxon>
        <taxon>Stenosarchaea group</taxon>
        <taxon>Methanomicrobia</taxon>
        <taxon>Methanosarcinales</taxon>
        <taxon>ANME-2 cluster</taxon>
        <taxon>Candidatus Methanogasteraceae</taxon>
        <taxon>Candidatus Methanogaster</taxon>
    </lineage>
</organism>
<dbReference type="UniPathway" id="UPA00031">
    <property type="reaction ID" value="UER00011"/>
</dbReference>
<dbReference type="InterPro" id="IPR000807">
    <property type="entry name" value="ImidazoleglycerolP_deHydtase"/>
</dbReference>
<dbReference type="InterPro" id="IPR020568">
    <property type="entry name" value="Ribosomal_Su5_D2-typ_SF"/>
</dbReference>
<dbReference type="GO" id="GO:0005737">
    <property type="term" value="C:cytoplasm"/>
    <property type="evidence" value="ECO:0007669"/>
    <property type="project" value="UniProtKB-SubCell"/>
</dbReference>
<dbReference type="Gene3D" id="3.30.230.40">
    <property type="entry name" value="Imidazole glycerol phosphate dehydratase, domain 1"/>
    <property type="match status" value="2"/>
</dbReference>
<dbReference type="InterPro" id="IPR038494">
    <property type="entry name" value="IGPD_sf"/>
</dbReference>
<evidence type="ECO:0000313" key="7">
    <source>
        <dbReference type="EMBL" id="QNO46127.1"/>
    </source>
</evidence>
<dbReference type="NCBIfam" id="NF002111">
    <property type="entry name" value="PRK00951.2-1"/>
    <property type="match status" value="1"/>
</dbReference>
<dbReference type="GO" id="GO:0004424">
    <property type="term" value="F:imidazoleglycerol-phosphate dehydratase activity"/>
    <property type="evidence" value="ECO:0007669"/>
    <property type="project" value="UniProtKB-UniRule"/>
</dbReference>
<dbReference type="NCBIfam" id="NF002114">
    <property type="entry name" value="PRK00951.2-4"/>
    <property type="match status" value="1"/>
</dbReference>
<dbReference type="SUPFAM" id="SSF54211">
    <property type="entry name" value="Ribosomal protein S5 domain 2-like"/>
    <property type="match status" value="2"/>
</dbReference>
<keyword evidence="6" id="KW-0963">Cytoplasm</keyword>
<evidence type="ECO:0000256" key="2">
    <source>
        <dbReference type="ARBA" id="ARBA00016664"/>
    </source>
</evidence>
<evidence type="ECO:0000256" key="5">
    <source>
        <dbReference type="ARBA" id="ARBA00023239"/>
    </source>
</evidence>
<dbReference type="GO" id="GO:0000105">
    <property type="term" value="P:L-histidine biosynthetic process"/>
    <property type="evidence" value="ECO:0007669"/>
    <property type="project" value="UniProtKB-UniRule"/>
</dbReference>
<accession>A0A7G9YDP3</accession>
<dbReference type="EC" id="4.2.1.19" evidence="6"/>
<dbReference type="PROSITE" id="PS00955">
    <property type="entry name" value="IGP_DEHYDRATASE_2"/>
    <property type="match status" value="1"/>
</dbReference>
<name>A0A7G9YDP3_9EURY</name>
<dbReference type="CDD" id="cd07914">
    <property type="entry name" value="IGPD"/>
    <property type="match status" value="1"/>
</dbReference>
<gene>
    <name evidence="6 7" type="primary">hisB</name>
    <name evidence="7" type="ORF">MFHEKKGA_00020</name>
</gene>
<sequence>MRKASINRRTRETAIDLTFAIDGTGVSDINTDVAFLDHVLESFARHGLFDLAITASGDLELGDHHLVEDIGIVLGQAISQSLGDCTGIARFADVRVPMDEAMASVAIDLSGRSYLVFDADFSSDLVGDLATQMVSHFFHSLCANAGINAHISAYGANDHHIVEAIFKAFGIALFRSAAIERSDIPSTKGVLTGQ</sequence>
<dbReference type="InterPro" id="IPR020565">
    <property type="entry name" value="ImidazoleglycerP_deHydtase_CS"/>
</dbReference>
<comment type="similarity">
    <text evidence="6">Belongs to the imidazoleglycerol-phosphate dehydratase family.</text>
</comment>
<keyword evidence="5 6" id="KW-0456">Lyase</keyword>
<comment type="pathway">
    <text evidence="1 6">Amino-acid biosynthesis; L-histidine biosynthesis; L-histidine from 5-phospho-alpha-D-ribose 1-diphosphate: step 6/9.</text>
</comment>
<dbReference type="PANTHER" id="PTHR23133">
    <property type="entry name" value="IMIDAZOLEGLYCEROL-PHOSPHATE DEHYDRATASE HIS7"/>
    <property type="match status" value="1"/>
</dbReference>
<reference evidence="7" key="1">
    <citation type="submission" date="2020-06" db="EMBL/GenBank/DDBJ databases">
        <title>Unique genomic features of the anaerobic methanotrophic archaea.</title>
        <authorList>
            <person name="Chadwick G.L."/>
            <person name="Skennerton C.T."/>
            <person name="Laso-Perez R."/>
            <person name="Leu A.O."/>
            <person name="Speth D.R."/>
            <person name="Yu H."/>
            <person name="Morgan-Lang C."/>
            <person name="Hatzenpichler R."/>
            <person name="Goudeau D."/>
            <person name="Malmstrom R."/>
            <person name="Brazelton W.J."/>
            <person name="Woyke T."/>
            <person name="Hallam S.J."/>
            <person name="Tyson G.W."/>
            <person name="Wegener G."/>
            <person name="Boetius A."/>
            <person name="Orphan V."/>
        </authorList>
    </citation>
    <scope>NUCLEOTIDE SEQUENCE</scope>
</reference>
<proteinExistence type="inferred from homology"/>
<evidence type="ECO:0000256" key="1">
    <source>
        <dbReference type="ARBA" id="ARBA00005047"/>
    </source>
</evidence>
<dbReference type="HAMAP" id="MF_00076">
    <property type="entry name" value="HisB"/>
    <property type="match status" value="1"/>
</dbReference>
<comment type="subcellular location">
    <subcellularLocation>
        <location evidence="6">Cytoplasm</location>
    </subcellularLocation>
</comment>
<evidence type="ECO:0000256" key="4">
    <source>
        <dbReference type="ARBA" id="ARBA00023102"/>
    </source>
</evidence>
<protein>
    <recommendedName>
        <fullName evidence="2 6">Imidazoleglycerol-phosphate dehydratase</fullName>
        <shortName evidence="6">IGPD</shortName>
        <ecNumber evidence="6">4.2.1.19</ecNumber>
    </recommendedName>
</protein>
<dbReference type="FunFam" id="3.30.230.40:FF:000001">
    <property type="entry name" value="Imidazoleglycerol-phosphate dehydratase HisB"/>
    <property type="match status" value="1"/>
</dbReference>
<dbReference type="EMBL" id="MT631169">
    <property type="protein sequence ID" value="QNO46127.1"/>
    <property type="molecule type" value="Genomic_DNA"/>
</dbReference>
<keyword evidence="4 6" id="KW-0368">Histidine biosynthesis</keyword>
<dbReference type="PANTHER" id="PTHR23133:SF2">
    <property type="entry name" value="IMIDAZOLEGLYCEROL-PHOSPHATE DEHYDRATASE"/>
    <property type="match status" value="1"/>
</dbReference>
<dbReference type="FunFam" id="3.30.230.40:FF:000003">
    <property type="entry name" value="Imidazoleglycerol-phosphate dehydratase HisB"/>
    <property type="match status" value="1"/>
</dbReference>
<dbReference type="Pfam" id="PF00475">
    <property type="entry name" value="IGPD"/>
    <property type="match status" value="1"/>
</dbReference>
<evidence type="ECO:0000256" key="6">
    <source>
        <dbReference type="HAMAP-Rule" id="MF_00076"/>
    </source>
</evidence>
<keyword evidence="3 6" id="KW-0028">Amino-acid biosynthesis</keyword>
<evidence type="ECO:0000256" key="3">
    <source>
        <dbReference type="ARBA" id="ARBA00022605"/>
    </source>
</evidence>